<feature type="transmembrane region" description="Helical" evidence="1">
    <location>
        <begin position="120"/>
        <end position="142"/>
    </location>
</feature>
<keyword evidence="1" id="KW-1133">Transmembrane helix</keyword>
<protein>
    <recommendedName>
        <fullName evidence="4">Cytochrome B</fullName>
    </recommendedName>
</protein>
<feature type="transmembrane region" description="Helical" evidence="1">
    <location>
        <begin position="86"/>
        <end position="108"/>
    </location>
</feature>
<reference evidence="2" key="1">
    <citation type="submission" date="2023-06" db="EMBL/GenBank/DDBJ databases">
        <title>Genomic of Agaribacillus aureum.</title>
        <authorList>
            <person name="Wang G."/>
        </authorList>
    </citation>
    <scope>NUCLEOTIDE SEQUENCE</scope>
    <source>
        <strain evidence="2">BMA12</strain>
    </source>
</reference>
<gene>
    <name evidence="2" type="ORF">QQ020_21940</name>
</gene>
<dbReference type="RefSeq" id="WP_346760095.1">
    <property type="nucleotide sequence ID" value="NZ_JAUJEB010000005.1"/>
</dbReference>
<keyword evidence="1" id="KW-0472">Membrane</keyword>
<feature type="transmembrane region" description="Helical" evidence="1">
    <location>
        <begin position="6"/>
        <end position="25"/>
    </location>
</feature>
<accession>A0ABT8LC25</accession>
<dbReference type="Proteomes" id="UP001172083">
    <property type="component" value="Unassembled WGS sequence"/>
</dbReference>
<evidence type="ECO:0008006" key="4">
    <source>
        <dbReference type="Google" id="ProtNLM"/>
    </source>
</evidence>
<proteinExistence type="predicted"/>
<evidence type="ECO:0000313" key="2">
    <source>
        <dbReference type="EMBL" id="MDN5214756.1"/>
    </source>
</evidence>
<evidence type="ECO:0000313" key="3">
    <source>
        <dbReference type="Proteomes" id="UP001172083"/>
    </source>
</evidence>
<keyword evidence="3" id="KW-1185">Reference proteome</keyword>
<comment type="caution">
    <text evidence="2">The sequence shown here is derived from an EMBL/GenBank/DDBJ whole genome shotgun (WGS) entry which is preliminary data.</text>
</comment>
<dbReference type="EMBL" id="JAUJEB010000005">
    <property type="protein sequence ID" value="MDN5214756.1"/>
    <property type="molecule type" value="Genomic_DNA"/>
</dbReference>
<organism evidence="2 3">
    <name type="scientific">Agaribacillus aureus</name>
    <dbReference type="NCBI Taxonomy" id="3051825"/>
    <lineage>
        <taxon>Bacteria</taxon>
        <taxon>Pseudomonadati</taxon>
        <taxon>Bacteroidota</taxon>
        <taxon>Cytophagia</taxon>
        <taxon>Cytophagales</taxon>
        <taxon>Splendidivirgaceae</taxon>
        <taxon>Agaribacillus</taxon>
    </lineage>
</organism>
<feature type="transmembrane region" description="Helical" evidence="1">
    <location>
        <begin position="46"/>
        <end position="66"/>
    </location>
</feature>
<sequence>MYFTLLTIHSLFRWLVLISLVYAIYKAFRGYTTNSPFSKTDNAVRHWTATITHIQFTIGTILYVISPVVKYLWKNFSTGVHQQEPSFFGVIHFALMMVAVTVLTIGSAKAKRNTVDKEKFGTMLIWFSVALIIILIAIPWPFSPLANRPYFRGI</sequence>
<keyword evidence="1" id="KW-0812">Transmembrane</keyword>
<name>A0ABT8LC25_9BACT</name>
<evidence type="ECO:0000256" key="1">
    <source>
        <dbReference type="SAM" id="Phobius"/>
    </source>
</evidence>